<accession>A3VFB5</accession>
<dbReference type="OrthoDB" id="6305173at2"/>
<dbReference type="HOGENOM" id="CLU_052810_4_0_5"/>
<dbReference type="AlphaFoldDB" id="A3VFB5"/>
<evidence type="ECO:0000313" key="3">
    <source>
        <dbReference type="EMBL" id="EAQ13030.1"/>
    </source>
</evidence>
<proteinExistence type="predicted"/>
<feature type="domain" description="Hedgehog/Intein (Hint)" evidence="2">
    <location>
        <begin position="156"/>
        <end position="299"/>
    </location>
</feature>
<dbReference type="STRING" id="314271.RB2654_11048"/>
<dbReference type="InterPro" id="IPR028992">
    <property type="entry name" value="Hedgehog/Intein_dom"/>
</dbReference>
<protein>
    <recommendedName>
        <fullName evidence="2">Hedgehog/Intein (Hint) domain-containing protein</fullName>
    </recommendedName>
</protein>
<evidence type="ECO:0000256" key="1">
    <source>
        <dbReference type="SAM" id="MobiDB-lite"/>
    </source>
</evidence>
<dbReference type="eggNOG" id="COG2931">
    <property type="taxonomic scope" value="Bacteria"/>
</dbReference>
<organism evidence="3 4">
    <name type="scientific">Maritimibacter alkaliphilus HTCC2654</name>
    <dbReference type="NCBI Taxonomy" id="314271"/>
    <lineage>
        <taxon>Bacteria</taxon>
        <taxon>Pseudomonadati</taxon>
        <taxon>Pseudomonadota</taxon>
        <taxon>Alphaproteobacteria</taxon>
        <taxon>Rhodobacterales</taxon>
        <taxon>Roseobacteraceae</taxon>
        <taxon>Maritimibacter</taxon>
    </lineage>
</organism>
<comment type="caution">
    <text evidence="3">The sequence shown here is derived from an EMBL/GenBank/DDBJ whole genome shotgun (WGS) entry which is preliminary data.</text>
</comment>
<feature type="region of interest" description="Disordered" evidence="1">
    <location>
        <begin position="12"/>
        <end position="31"/>
    </location>
</feature>
<reference evidence="3 4" key="1">
    <citation type="journal article" date="2010" name="J. Bacteriol.">
        <title>Genome sequences of Pelagibaca bermudensis HTCC2601T and Maritimibacter alkaliphilus HTCC2654T, the type strains of two marine Roseobacter genera.</title>
        <authorList>
            <person name="Thrash J.C."/>
            <person name="Cho J.C."/>
            <person name="Ferriera S."/>
            <person name="Johnson J."/>
            <person name="Vergin K.L."/>
            <person name="Giovannoni S.J."/>
        </authorList>
    </citation>
    <scope>NUCLEOTIDE SEQUENCE [LARGE SCALE GENOMIC DNA]</scope>
    <source>
        <strain evidence="3 4">HTCC2654</strain>
    </source>
</reference>
<dbReference type="Pfam" id="PF13403">
    <property type="entry name" value="Hint_2"/>
    <property type="match status" value="1"/>
</dbReference>
<dbReference type="RefSeq" id="WP_008331524.1">
    <property type="nucleotide sequence ID" value="NZ_CH902578.1"/>
</dbReference>
<gene>
    <name evidence="3" type="ORF">RB2654_11048</name>
</gene>
<keyword evidence="4" id="KW-1185">Reference proteome</keyword>
<dbReference type="InterPro" id="IPR036844">
    <property type="entry name" value="Hint_dom_sf"/>
</dbReference>
<evidence type="ECO:0000259" key="2">
    <source>
        <dbReference type="Pfam" id="PF13403"/>
    </source>
</evidence>
<dbReference type="EMBL" id="AAMT01000006">
    <property type="protein sequence ID" value="EAQ13030.1"/>
    <property type="molecule type" value="Genomic_DNA"/>
</dbReference>
<sequence>MPFLAIYSISDTTHTGPNPWPPGSNSNPASAGSTVITLNPGAGFQVVEVTDLDTTLDDDPTFDDSSSEQYLTNPTTINGTNYAAGQTIENEYAYIIRPIGSSDPADNITIYVLDEGGATPSIGFVSSQELVAGQSYQVVGTSTDEPSTPYTEIFACFGPDTLIETPSGARRVCDLRAGDKALTLDNGAQEVLWIGAREVQLTGARKPQTPLLFPKGSLAPGMPHSDLILSPFHRVMVSSHKNDRVTGGEEVFAQARSLAKRGGVRKMLGRKSITYYSVLLPRHEVIFANGVPSESFYPSPYSMSLLTPAERIAVLARLPGLSDDVAGSYGPLARRDLTALEGRKLKRKRPIFEGPAIDAWPIWSLQSA</sequence>
<dbReference type="Proteomes" id="UP000002931">
    <property type="component" value="Unassembled WGS sequence"/>
</dbReference>
<name>A3VFB5_9RHOB</name>
<evidence type="ECO:0000313" key="4">
    <source>
        <dbReference type="Proteomes" id="UP000002931"/>
    </source>
</evidence>
<dbReference type="SUPFAM" id="SSF51294">
    <property type="entry name" value="Hedgehog/intein (Hint) domain"/>
    <property type="match status" value="1"/>
</dbReference>